<gene>
    <name evidence="2" type="ORF">Q664_19140</name>
</gene>
<keyword evidence="1" id="KW-0732">Signal</keyword>
<organism evidence="2 3">
    <name type="scientific">Archangium violaceum Cb vi76</name>
    <dbReference type="NCBI Taxonomy" id="1406225"/>
    <lineage>
        <taxon>Bacteria</taxon>
        <taxon>Pseudomonadati</taxon>
        <taxon>Myxococcota</taxon>
        <taxon>Myxococcia</taxon>
        <taxon>Myxococcales</taxon>
        <taxon>Cystobacterineae</taxon>
        <taxon>Archangiaceae</taxon>
        <taxon>Archangium</taxon>
    </lineage>
</organism>
<dbReference type="AlphaFoldDB" id="A0A084STU5"/>
<protein>
    <recommendedName>
        <fullName evidence="4">Phytase-like domain-containing protein</fullName>
    </recommendedName>
</protein>
<dbReference type="PROSITE" id="PS51257">
    <property type="entry name" value="PROKAR_LIPOPROTEIN"/>
    <property type="match status" value="1"/>
</dbReference>
<evidence type="ECO:0000313" key="3">
    <source>
        <dbReference type="Proteomes" id="UP000028547"/>
    </source>
</evidence>
<name>A0A084STU5_9BACT</name>
<comment type="caution">
    <text evidence="2">The sequence shown here is derived from an EMBL/GenBank/DDBJ whole genome shotgun (WGS) entry which is preliminary data.</text>
</comment>
<proteinExistence type="predicted"/>
<evidence type="ECO:0000313" key="2">
    <source>
        <dbReference type="EMBL" id="KFA91880.1"/>
    </source>
</evidence>
<evidence type="ECO:0000256" key="1">
    <source>
        <dbReference type="SAM" id="SignalP"/>
    </source>
</evidence>
<accession>A0A084STU5</accession>
<feature type="chain" id="PRO_5001781769" description="Phytase-like domain-containing protein" evidence="1">
    <location>
        <begin position="23"/>
        <end position="347"/>
    </location>
</feature>
<dbReference type="Proteomes" id="UP000028547">
    <property type="component" value="Unassembled WGS sequence"/>
</dbReference>
<sequence>MGGRLRALLLPLVLTGCASTLAQKVPLADVPPELQGTAPEQAVTLLPLGGALRSENAELSGLAWYGEHLVMLPQYPGWQRDGAPCLYTVSKADVLARLDDTASGPLEPRCIPFDSGGLENRIPGFEGYEAIGFVGDQAYLSVETRQGTGKGFLVTGRIAPDLSALKLEASPMASLALPAKVSNAGFETLVVGGERLLALYEANGARVNQAPSAESFDRALSPSGKLTFPAIEYRVTDATSLDSEGRFWVMNYSFPGTSHAYEPAPDPLMARYGTGPTHARKPQVERLIELQVQPTGIVLTERPPLQLRLSDEAPRNWEGVVRLAGRGFLLVTDKFPGTLLGFVPSPP</sequence>
<dbReference type="EMBL" id="JPMI01000125">
    <property type="protein sequence ID" value="KFA91880.1"/>
    <property type="molecule type" value="Genomic_DNA"/>
</dbReference>
<evidence type="ECO:0008006" key="4">
    <source>
        <dbReference type="Google" id="ProtNLM"/>
    </source>
</evidence>
<reference evidence="2 3" key="1">
    <citation type="submission" date="2014-07" db="EMBL/GenBank/DDBJ databases">
        <title>Draft Genome Sequence of Gephyronic Acid Producer, Cystobacter violaceus Strain Cb vi76.</title>
        <authorList>
            <person name="Stevens D.C."/>
            <person name="Young J."/>
            <person name="Carmichael R."/>
            <person name="Tan J."/>
            <person name="Taylor R.E."/>
        </authorList>
    </citation>
    <scope>NUCLEOTIDE SEQUENCE [LARGE SCALE GENOMIC DNA]</scope>
    <source>
        <strain evidence="2 3">Cb vi76</strain>
    </source>
</reference>
<feature type="signal peptide" evidence="1">
    <location>
        <begin position="1"/>
        <end position="22"/>
    </location>
</feature>